<dbReference type="Pfam" id="PF00134">
    <property type="entry name" value="Cyclin_N"/>
    <property type="match status" value="1"/>
</dbReference>
<comment type="caution">
    <text evidence="7">The sequence shown here is derived from an EMBL/GenBank/DDBJ whole genome shotgun (WGS) entry which is preliminary data.</text>
</comment>
<keyword evidence="2 4" id="KW-0195">Cyclin</keyword>
<dbReference type="Pfam" id="PF02984">
    <property type="entry name" value="Cyclin_C"/>
    <property type="match status" value="1"/>
</dbReference>
<dbReference type="GO" id="GO:0016538">
    <property type="term" value="F:cyclin-dependent protein serine/threonine kinase regulator activity"/>
    <property type="evidence" value="ECO:0007669"/>
    <property type="project" value="InterPro"/>
</dbReference>
<dbReference type="Proteomes" id="UP000288716">
    <property type="component" value="Unassembled WGS sequence"/>
</dbReference>
<dbReference type="InterPro" id="IPR004367">
    <property type="entry name" value="Cyclin_C-dom"/>
</dbReference>
<dbReference type="VEuPathDB" id="VectorBase:LDEU010471"/>
<evidence type="ECO:0000256" key="2">
    <source>
        <dbReference type="ARBA" id="ARBA00023127"/>
    </source>
</evidence>
<protein>
    <submittedName>
        <fullName evidence="7">Cyclin-A2-like protein</fullName>
    </submittedName>
</protein>
<reference evidence="7 8" key="1">
    <citation type="journal article" date="2018" name="Gigascience">
        <title>Genomes of trombidid mites reveal novel predicted allergens and laterally-transferred genes associated with secondary metabolism.</title>
        <authorList>
            <person name="Dong X."/>
            <person name="Chaisiri K."/>
            <person name="Xia D."/>
            <person name="Armstrong S.D."/>
            <person name="Fang Y."/>
            <person name="Donnelly M.J."/>
            <person name="Kadowaki T."/>
            <person name="McGarry J.W."/>
            <person name="Darby A.C."/>
            <person name="Makepeace B.L."/>
        </authorList>
    </citation>
    <scope>NUCLEOTIDE SEQUENCE [LARGE SCALE GENOMIC DNA]</scope>
    <source>
        <strain evidence="7">UoL-UT</strain>
    </source>
</reference>
<dbReference type="PANTHER" id="PTHR10177">
    <property type="entry name" value="CYCLINS"/>
    <property type="match status" value="1"/>
</dbReference>
<feature type="domain" description="Cyclin-like" evidence="5">
    <location>
        <begin position="1"/>
        <end position="83"/>
    </location>
</feature>
<dbReference type="GO" id="GO:0044772">
    <property type="term" value="P:mitotic cell cycle phase transition"/>
    <property type="evidence" value="ECO:0007669"/>
    <property type="project" value="InterPro"/>
</dbReference>
<dbReference type="AlphaFoldDB" id="A0A443S201"/>
<gene>
    <name evidence="7" type="ORF">B4U80_04535</name>
</gene>
<dbReference type="PIRSF" id="PIRSF001771">
    <property type="entry name" value="Cyclin_A_B_D_E"/>
    <property type="match status" value="1"/>
</dbReference>
<dbReference type="InterPro" id="IPR036915">
    <property type="entry name" value="Cyclin-like_sf"/>
</dbReference>
<feature type="domain" description="Cyclin C-terminal" evidence="6">
    <location>
        <begin position="92"/>
        <end position="221"/>
    </location>
</feature>
<dbReference type="Gene3D" id="1.10.472.10">
    <property type="entry name" value="Cyclin-like"/>
    <property type="match status" value="2"/>
</dbReference>
<dbReference type="SUPFAM" id="SSF47954">
    <property type="entry name" value="Cyclin-like"/>
    <property type="match status" value="2"/>
</dbReference>
<name>A0A443S201_9ACAR</name>
<evidence type="ECO:0000259" key="6">
    <source>
        <dbReference type="SMART" id="SM01332"/>
    </source>
</evidence>
<keyword evidence="1" id="KW-0132">Cell division</keyword>
<comment type="similarity">
    <text evidence="4">Belongs to the cyclin family.</text>
</comment>
<proteinExistence type="inferred from homology"/>
<evidence type="ECO:0000313" key="7">
    <source>
        <dbReference type="EMBL" id="RWS21569.1"/>
    </source>
</evidence>
<evidence type="ECO:0000256" key="3">
    <source>
        <dbReference type="ARBA" id="ARBA00023306"/>
    </source>
</evidence>
<dbReference type="FunFam" id="1.10.472.10:FF:000001">
    <property type="entry name" value="G2/mitotic-specific cyclin"/>
    <property type="match status" value="1"/>
</dbReference>
<organism evidence="7 8">
    <name type="scientific">Leptotrombidium deliense</name>
    <dbReference type="NCBI Taxonomy" id="299467"/>
    <lineage>
        <taxon>Eukaryota</taxon>
        <taxon>Metazoa</taxon>
        <taxon>Ecdysozoa</taxon>
        <taxon>Arthropoda</taxon>
        <taxon>Chelicerata</taxon>
        <taxon>Arachnida</taxon>
        <taxon>Acari</taxon>
        <taxon>Acariformes</taxon>
        <taxon>Trombidiformes</taxon>
        <taxon>Prostigmata</taxon>
        <taxon>Anystina</taxon>
        <taxon>Parasitengona</taxon>
        <taxon>Trombiculoidea</taxon>
        <taxon>Trombiculidae</taxon>
        <taxon>Leptotrombidium</taxon>
    </lineage>
</organism>
<evidence type="ECO:0000259" key="5">
    <source>
        <dbReference type="SMART" id="SM00385"/>
    </source>
</evidence>
<dbReference type="InterPro" id="IPR013763">
    <property type="entry name" value="Cyclin-like_dom"/>
</dbReference>
<evidence type="ECO:0000256" key="4">
    <source>
        <dbReference type="RuleBase" id="RU000383"/>
    </source>
</evidence>
<dbReference type="GO" id="GO:0051301">
    <property type="term" value="P:cell division"/>
    <property type="evidence" value="ECO:0007669"/>
    <property type="project" value="UniProtKB-KW"/>
</dbReference>
<dbReference type="SMART" id="SM00385">
    <property type="entry name" value="CYCLIN"/>
    <property type="match status" value="2"/>
</dbReference>
<keyword evidence="8" id="KW-1185">Reference proteome</keyword>
<feature type="domain" description="Cyclin-like" evidence="5">
    <location>
        <begin position="96"/>
        <end position="180"/>
    </location>
</feature>
<dbReference type="EMBL" id="NCKV01011704">
    <property type="protein sequence ID" value="RWS21569.1"/>
    <property type="molecule type" value="Genomic_DNA"/>
</dbReference>
<dbReference type="STRING" id="299467.A0A443S201"/>
<dbReference type="OrthoDB" id="6437110at2759"/>
<dbReference type="InterPro" id="IPR046965">
    <property type="entry name" value="Cyclin_A/B-like"/>
</dbReference>
<sequence>MVEVADEYKLTDETLFLAINFVDRFLSVMSISRQSFQLLGTAALFISAKYEEIYPPDVHEFVSITDDTYTKTQVLNMEKLILKVLQFDVSAPTAHYFLRKYLSHLQLPKHINHLAEYLCYLTLLEDFPFLRYLPSEIAICSIILAVHTYGIRGVDFNFYKNTLLAIESNEPKNLERLITSRQTCIEAMHKMQIFASQHSQQAIFHKFCGDKFAGVALRTAAEKSPDFKIYFT</sequence>
<accession>A0A443S201</accession>
<dbReference type="SMART" id="SM01332">
    <property type="entry name" value="Cyclin_C"/>
    <property type="match status" value="1"/>
</dbReference>
<evidence type="ECO:0000256" key="1">
    <source>
        <dbReference type="ARBA" id="ARBA00022618"/>
    </source>
</evidence>
<dbReference type="InterPro" id="IPR039361">
    <property type="entry name" value="Cyclin"/>
</dbReference>
<keyword evidence="3" id="KW-0131">Cell cycle</keyword>
<dbReference type="InterPro" id="IPR006671">
    <property type="entry name" value="Cyclin_N"/>
</dbReference>
<evidence type="ECO:0000313" key="8">
    <source>
        <dbReference type="Proteomes" id="UP000288716"/>
    </source>
</evidence>